<keyword evidence="4" id="KW-1185">Reference proteome</keyword>
<evidence type="ECO:0000256" key="2">
    <source>
        <dbReference type="PIRSR" id="PIRSR620023-2"/>
    </source>
</evidence>
<reference evidence="3" key="1">
    <citation type="journal article" date="2014" name="Int. J. Syst. Evol. Microbiol.">
        <title>Complete genome sequence of Corynebacterium casei LMG S-19264T (=DSM 44701T), isolated from a smear-ripened cheese.</title>
        <authorList>
            <consortium name="US DOE Joint Genome Institute (JGI-PGF)"/>
            <person name="Walter F."/>
            <person name="Albersmeier A."/>
            <person name="Kalinowski J."/>
            <person name="Ruckert C."/>
        </authorList>
    </citation>
    <scope>NUCLEOTIDE SEQUENCE</scope>
    <source>
        <strain evidence="3">CCM 7684</strain>
    </source>
</reference>
<proteinExistence type="predicted"/>
<comment type="caution">
    <text evidence="3">The sequence shown here is derived from an EMBL/GenBank/DDBJ whole genome shotgun (WGS) entry which is preliminary data.</text>
</comment>
<dbReference type="RefSeq" id="WP_188408638.1">
    <property type="nucleotide sequence ID" value="NZ_BMCP01000001.1"/>
</dbReference>
<reference evidence="3" key="2">
    <citation type="submission" date="2020-09" db="EMBL/GenBank/DDBJ databases">
        <authorList>
            <person name="Sun Q."/>
            <person name="Sedlacek I."/>
        </authorList>
    </citation>
    <scope>NUCLEOTIDE SEQUENCE</scope>
    <source>
        <strain evidence="3">CCM 7684</strain>
    </source>
</reference>
<dbReference type="InterPro" id="IPR020023">
    <property type="entry name" value="PseG"/>
</dbReference>
<organism evidence="3 4">
    <name type="scientific">Agaricicola taiwanensis</name>
    <dbReference type="NCBI Taxonomy" id="591372"/>
    <lineage>
        <taxon>Bacteria</taxon>
        <taxon>Pseudomonadati</taxon>
        <taxon>Pseudomonadota</taxon>
        <taxon>Alphaproteobacteria</taxon>
        <taxon>Rhodobacterales</taxon>
        <taxon>Paracoccaceae</taxon>
        <taxon>Agaricicola</taxon>
    </lineage>
</organism>
<feature type="binding site" evidence="2">
    <location>
        <position position="154"/>
    </location>
    <ligand>
        <name>substrate</name>
    </ligand>
</feature>
<accession>A0A8J2VPY5</accession>
<sequence>MKRTAVIRADAGPGIGGGHVGRCLALAEALAARGWSLAFACRAGTAESAPALAASGFRIMLLDGPETAEAQAIAAALDGDCDLLVVDHYGRDAVFEQACRTFTSVVAVIDDVPGQRPHHADILLDGGLGRAAQDWLDQGGVHAVLAGGDYTLIRPEIAARREASLTRRAEPRLGRILISFGMVDGSNATVPALKAAREAFPGAHIEVVIGPAAYHGAAVRGAAERCGAELLVAPADYADRLASADLAIGAGGVSALERACLGVPSVTVETAENQRPGITALAEEGAVIFAGTAAALASGWPAGSLDPSPEQLAELTRRSAALIDGGGAARAAEALIAYVKAAGDAS</sequence>
<dbReference type="NCBIfam" id="TIGR03590">
    <property type="entry name" value="PseG"/>
    <property type="match status" value="1"/>
</dbReference>
<keyword evidence="3" id="KW-0378">Hydrolase</keyword>
<dbReference type="Gene3D" id="3.40.50.11190">
    <property type="match status" value="1"/>
</dbReference>
<name>A0A8J2VPY5_9RHOB</name>
<dbReference type="GO" id="GO:0016787">
    <property type="term" value="F:hydrolase activity"/>
    <property type="evidence" value="ECO:0007669"/>
    <property type="project" value="UniProtKB-KW"/>
</dbReference>
<evidence type="ECO:0000313" key="3">
    <source>
        <dbReference type="EMBL" id="GGE35135.1"/>
    </source>
</evidence>
<dbReference type="Gene3D" id="3.40.50.2000">
    <property type="entry name" value="Glycogen Phosphorylase B"/>
    <property type="match status" value="1"/>
</dbReference>
<feature type="binding site" evidence="2">
    <location>
        <position position="257"/>
    </location>
    <ligand>
        <name>substrate</name>
    </ligand>
</feature>
<dbReference type="Proteomes" id="UP000602745">
    <property type="component" value="Unassembled WGS sequence"/>
</dbReference>
<evidence type="ECO:0000313" key="4">
    <source>
        <dbReference type="Proteomes" id="UP000602745"/>
    </source>
</evidence>
<feature type="active site" description="Proton acceptor" evidence="1">
    <location>
        <position position="19"/>
    </location>
</feature>
<dbReference type="EMBL" id="BMCP01000001">
    <property type="protein sequence ID" value="GGE35135.1"/>
    <property type="molecule type" value="Genomic_DNA"/>
</dbReference>
<gene>
    <name evidence="3" type="primary">rkpO</name>
    <name evidence="3" type="ORF">GCM10007276_10790</name>
</gene>
<evidence type="ECO:0000256" key="1">
    <source>
        <dbReference type="PIRSR" id="PIRSR620023-1"/>
    </source>
</evidence>
<dbReference type="AlphaFoldDB" id="A0A8J2VPY5"/>
<protein>
    <submittedName>
        <fullName evidence="3">UDP-2,4-diacetamido-2,4,6-trideoxy-beta-L-altropyranose hydrolase</fullName>
    </submittedName>
</protein>
<dbReference type="SUPFAM" id="SSF53756">
    <property type="entry name" value="UDP-Glycosyltransferase/glycogen phosphorylase"/>
    <property type="match status" value="1"/>
</dbReference>